<dbReference type="OrthoDB" id="9816160at2"/>
<feature type="signal peptide" evidence="1">
    <location>
        <begin position="1"/>
        <end position="21"/>
    </location>
</feature>
<evidence type="ECO:0000313" key="2">
    <source>
        <dbReference type="EMBL" id="ATX75935.1"/>
    </source>
</evidence>
<dbReference type="EMBL" id="CP011797">
    <property type="protein sequence ID" value="ATX75935.1"/>
    <property type="molecule type" value="Genomic_DNA"/>
</dbReference>
<proteinExistence type="predicted"/>
<reference evidence="2 3" key="1">
    <citation type="journal article" date="2017" name="Environ. Microbiol.">
        <title>Genomic and physiological analyses of 'Reinekea forsetii' reveal a versatile opportunistic lifestyle during spring algae blooms.</title>
        <authorList>
            <person name="Avci B."/>
            <person name="Hahnke R.L."/>
            <person name="Chafee M."/>
            <person name="Fischer T."/>
            <person name="Gruber-Vodicka H."/>
            <person name="Tegetmeyer H.E."/>
            <person name="Harder J."/>
            <person name="Fuchs B.M."/>
            <person name="Amann R.I."/>
            <person name="Teeling H."/>
        </authorList>
    </citation>
    <scope>NUCLEOTIDE SEQUENCE [LARGE SCALE GENOMIC DNA]</scope>
    <source>
        <strain evidence="2 3">Hel1_31_D35</strain>
    </source>
</reference>
<feature type="chain" id="PRO_5014868719" evidence="1">
    <location>
        <begin position="22"/>
        <end position="192"/>
    </location>
</feature>
<keyword evidence="1" id="KW-0732">Signal</keyword>
<dbReference type="KEGG" id="rfo:REIFOR_00767"/>
<evidence type="ECO:0000313" key="3">
    <source>
        <dbReference type="Proteomes" id="UP000229757"/>
    </source>
</evidence>
<gene>
    <name evidence="2" type="ORF">REIFOR_00767</name>
</gene>
<evidence type="ECO:0000256" key="1">
    <source>
        <dbReference type="SAM" id="SignalP"/>
    </source>
</evidence>
<name>A0A2K8KM71_9GAMM</name>
<dbReference type="AlphaFoldDB" id="A0A2K8KM71"/>
<accession>A0A2K8KM71</accession>
<organism evidence="2 3">
    <name type="scientific">Reinekea forsetii</name>
    <dbReference type="NCBI Taxonomy" id="1336806"/>
    <lineage>
        <taxon>Bacteria</taxon>
        <taxon>Pseudomonadati</taxon>
        <taxon>Pseudomonadota</taxon>
        <taxon>Gammaproteobacteria</taxon>
        <taxon>Oceanospirillales</taxon>
        <taxon>Saccharospirillaceae</taxon>
        <taxon>Reinekea</taxon>
    </lineage>
</organism>
<protein>
    <submittedName>
        <fullName evidence="2">Uncharacterized protein</fullName>
    </submittedName>
</protein>
<sequence>MTIKILFMLVLSILFSGLSAAYENTHECVSSDGSSILFENRPSKVPLRMYVSEECLAGKISDHAVILYVKLHNPDDDGLLFKGTVSFMYRDSFSRYVNRLINKILNYGLLVGRSGGHDLYRIERNDRSYIAYIPVESEDLSLFECLESFCDFNAIVPEIPIFYNFLGQYSEGFDPLVAGQVMKDFVRQVFNL</sequence>
<dbReference type="RefSeq" id="WP_100256310.1">
    <property type="nucleotide sequence ID" value="NZ_CP011797.1"/>
</dbReference>
<keyword evidence="3" id="KW-1185">Reference proteome</keyword>
<dbReference type="Proteomes" id="UP000229757">
    <property type="component" value="Chromosome"/>
</dbReference>